<dbReference type="Proteomes" id="UP001174934">
    <property type="component" value="Unassembled WGS sequence"/>
</dbReference>
<gene>
    <name evidence="3" type="ORF">B0T17DRAFT_654842</name>
</gene>
<evidence type="ECO:0000313" key="3">
    <source>
        <dbReference type="EMBL" id="KAK0625029.1"/>
    </source>
</evidence>
<dbReference type="GO" id="GO:0050660">
    <property type="term" value="F:flavin adenine dinucleotide binding"/>
    <property type="evidence" value="ECO:0007669"/>
    <property type="project" value="TreeGrafter"/>
</dbReference>
<dbReference type="PANTHER" id="PTHR43539:SF68">
    <property type="entry name" value="FLAVIN-BINDING MONOOXYGENASE-LIKE PROTEIN (AFU_ORTHOLOGUE AFUA_4G09220)"/>
    <property type="match status" value="1"/>
</dbReference>
<comment type="caution">
    <text evidence="3">The sequence shown here is derived from an EMBL/GenBank/DDBJ whole genome shotgun (WGS) entry which is preliminary data.</text>
</comment>
<keyword evidence="4" id="KW-1185">Reference proteome</keyword>
<dbReference type="InterPro" id="IPR050982">
    <property type="entry name" value="Auxin_biosynth/cation_transpt"/>
</dbReference>
<name>A0AA39X0H4_9PEZI</name>
<proteinExistence type="predicted"/>
<dbReference type="AlphaFoldDB" id="A0AA39X0H4"/>
<sequence>MATAKVNNNEHPPKADLRRKMAEYPLPVITPGTIDPALMIGNEPTKQARIVLDAFNAAVAVNDAQALENCFFSTQAYWRDQLALTYHLRTFTTPASIAASFLETKRLRAVKDGMELDAEAHFIPVTPVLQFIDCSITFRTVSPAALCRGRMVLLPVKTTLDNGTETVQWKIWALATWIESLDLQPEDKTLLELPRRELDGLNTFETDVFIIGAGNSAVSLAARLKTLGVDSVMIDRNAHPGDNWALRYDCMKFHIPTSFCHLPFMNYDDELLAPHLLTRDELAEQVRRYIATFHLNLINSATTQSTVYDKSTKRWLVTFKTPTGQATAVAKHLVQATGIGSQKPYLPAMKDEGLYKGISLHSASYKNATELRDKGVKTVLIIGSANTAFDILEDCHASRLPTVTMVVRSPTYLIPISYITNPHSLAAYDNMPLAVADAQYLTLPAFIDGQLGASMFRHLATEGDEPARYAALAKAGFPVIDSAHPDGVLTHYLLERAGGHYVDTGGVRLIEEGKVGVKAGTEPVGWTADGVRFKDGSVVGADAVVWCTGFADRDASGVAGEVMGGDGDGEKGEMGGM</sequence>
<dbReference type="EMBL" id="JAULSR010000003">
    <property type="protein sequence ID" value="KAK0625029.1"/>
    <property type="molecule type" value="Genomic_DNA"/>
</dbReference>
<dbReference type="GO" id="GO:0004497">
    <property type="term" value="F:monooxygenase activity"/>
    <property type="evidence" value="ECO:0007669"/>
    <property type="project" value="TreeGrafter"/>
</dbReference>
<dbReference type="InterPro" id="IPR023753">
    <property type="entry name" value="FAD/NAD-binding_dom"/>
</dbReference>
<evidence type="ECO:0000313" key="4">
    <source>
        <dbReference type="Proteomes" id="UP001174934"/>
    </source>
</evidence>
<keyword evidence="1" id="KW-0560">Oxidoreductase</keyword>
<dbReference type="Pfam" id="PF07992">
    <property type="entry name" value="Pyr_redox_2"/>
    <property type="match status" value="1"/>
</dbReference>
<reference evidence="3" key="1">
    <citation type="submission" date="2023-06" db="EMBL/GenBank/DDBJ databases">
        <title>Genome-scale phylogeny and comparative genomics of the fungal order Sordariales.</title>
        <authorList>
            <consortium name="Lawrence Berkeley National Laboratory"/>
            <person name="Hensen N."/>
            <person name="Bonometti L."/>
            <person name="Westerberg I."/>
            <person name="Brannstrom I.O."/>
            <person name="Guillou S."/>
            <person name="Cros-Aarteil S."/>
            <person name="Calhoun S."/>
            <person name="Haridas S."/>
            <person name="Kuo A."/>
            <person name="Mondo S."/>
            <person name="Pangilinan J."/>
            <person name="Riley R."/>
            <person name="LaButti K."/>
            <person name="Andreopoulos B."/>
            <person name="Lipzen A."/>
            <person name="Chen C."/>
            <person name="Yanf M."/>
            <person name="Daum C."/>
            <person name="Ng V."/>
            <person name="Clum A."/>
            <person name="Steindorff A."/>
            <person name="Ohm R."/>
            <person name="Martin F."/>
            <person name="Silar P."/>
            <person name="Natvig D."/>
            <person name="Lalanne C."/>
            <person name="Gautier V."/>
            <person name="Ament-velasquez S.L."/>
            <person name="Kruys A."/>
            <person name="Hutchinson M.I."/>
            <person name="Powell A.J."/>
            <person name="Barry K."/>
            <person name="Miller A.N."/>
            <person name="Grigoriev I.V."/>
            <person name="Debuchy R."/>
            <person name="Gladieux P."/>
            <person name="Thoren M.H."/>
            <person name="Johannesson H."/>
        </authorList>
    </citation>
    <scope>NUCLEOTIDE SEQUENCE</scope>
    <source>
        <strain evidence="3">SMH3391-2</strain>
    </source>
</reference>
<organism evidence="3 4">
    <name type="scientific">Bombardia bombarda</name>
    <dbReference type="NCBI Taxonomy" id="252184"/>
    <lineage>
        <taxon>Eukaryota</taxon>
        <taxon>Fungi</taxon>
        <taxon>Dikarya</taxon>
        <taxon>Ascomycota</taxon>
        <taxon>Pezizomycotina</taxon>
        <taxon>Sordariomycetes</taxon>
        <taxon>Sordariomycetidae</taxon>
        <taxon>Sordariales</taxon>
        <taxon>Lasiosphaeriaceae</taxon>
        <taxon>Bombardia</taxon>
    </lineage>
</organism>
<accession>A0AA39X0H4</accession>
<protein>
    <recommendedName>
        <fullName evidence="2">FAD/NAD(P)-binding domain-containing protein</fullName>
    </recommendedName>
</protein>
<feature type="domain" description="FAD/NAD(P)-binding" evidence="2">
    <location>
        <begin position="207"/>
        <end position="411"/>
    </location>
</feature>
<dbReference type="SUPFAM" id="SSF51905">
    <property type="entry name" value="FAD/NAD(P)-binding domain"/>
    <property type="match status" value="1"/>
</dbReference>
<dbReference type="InterPro" id="IPR036188">
    <property type="entry name" value="FAD/NAD-bd_sf"/>
</dbReference>
<evidence type="ECO:0000259" key="2">
    <source>
        <dbReference type="Pfam" id="PF07992"/>
    </source>
</evidence>
<evidence type="ECO:0000256" key="1">
    <source>
        <dbReference type="ARBA" id="ARBA00023002"/>
    </source>
</evidence>
<dbReference type="Gene3D" id="3.50.50.60">
    <property type="entry name" value="FAD/NAD(P)-binding domain"/>
    <property type="match status" value="2"/>
</dbReference>
<dbReference type="PANTHER" id="PTHR43539">
    <property type="entry name" value="FLAVIN-BINDING MONOOXYGENASE-LIKE PROTEIN (AFU_ORTHOLOGUE AFUA_4G09220)"/>
    <property type="match status" value="1"/>
</dbReference>